<organism evidence="1 2">
    <name type="scientific">Henosepilachna vigintioctopunctata</name>
    <dbReference type="NCBI Taxonomy" id="420089"/>
    <lineage>
        <taxon>Eukaryota</taxon>
        <taxon>Metazoa</taxon>
        <taxon>Ecdysozoa</taxon>
        <taxon>Arthropoda</taxon>
        <taxon>Hexapoda</taxon>
        <taxon>Insecta</taxon>
        <taxon>Pterygota</taxon>
        <taxon>Neoptera</taxon>
        <taxon>Endopterygota</taxon>
        <taxon>Coleoptera</taxon>
        <taxon>Polyphaga</taxon>
        <taxon>Cucujiformia</taxon>
        <taxon>Coccinelloidea</taxon>
        <taxon>Coccinellidae</taxon>
        <taxon>Epilachninae</taxon>
        <taxon>Epilachnini</taxon>
        <taxon>Henosepilachna</taxon>
    </lineage>
</organism>
<dbReference type="AlphaFoldDB" id="A0AAW1US16"/>
<name>A0AAW1US16_9CUCU</name>
<sequence length="153" mass="17298">MLPTILPEGKIKHNYWYTSIFMNYLQQRCTVVIHAKWYPNGRQAVSMNDEGGNEKVMRVEEYACSNKDAITTPASAASINCTELHSYAELCTQYPLQHRTPPSWSSDYAVPLHVGRKKGRTVVQTLLQVFLALTSTARIYVPSFPCNTDTLPN</sequence>
<gene>
    <name evidence="1" type="ORF">WA026_001744</name>
</gene>
<protein>
    <submittedName>
        <fullName evidence="1">Uncharacterized protein</fullName>
    </submittedName>
</protein>
<comment type="caution">
    <text evidence="1">The sequence shown here is derived from an EMBL/GenBank/DDBJ whole genome shotgun (WGS) entry which is preliminary data.</text>
</comment>
<accession>A0AAW1US16</accession>
<keyword evidence="2" id="KW-1185">Reference proteome</keyword>
<evidence type="ECO:0000313" key="1">
    <source>
        <dbReference type="EMBL" id="KAK9883566.1"/>
    </source>
</evidence>
<proteinExistence type="predicted"/>
<dbReference type="Proteomes" id="UP001431783">
    <property type="component" value="Unassembled WGS sequence"/>
</dbReference>
<evidence type="ECO:0000313" key="2">
    <source>
        <dbReference type="Proteomes" id="UP001431783"/>
    </source>
</evidence>
<reference evidence="1 2" key="1">
    <citation type="submission" date="2023-03" db="EMBL/GenBank/DDBJ databases">
        <title>Genome insight into feeding habits of ladybird beetles.</title>
        <authorList>
            <person name="Li H.-S."/>
            <person name="Huang Y.-H."/>
            <person name="Pang H."/>
        </authorList>
    </citation>
    <scope>NUCLEOTIDE SEQUENCE [LARGE SCALE GENOMIC DNA]</scope>
    <source>
        <strain evidence="1">SYSU_2023b</strain>
        <tissue evidence="1">Whole body</tissue>
    </source>
</reference>
<dbReference type="EMBL" id="JARQZJ010000091">
    <property type="protein sequence ID" value="KAK9883566.1"/>
    <property type="molecule type" value="Genomic_DNA"/>
</dbReference>